<protein>
    <recommendedName>
        <fullName evidence="4">Transmembrane protein</fullName>
    </recommendedName>
</protein>
<keyword evidence="1" id="KW-0472">Membrane</keyword>
<accession>A0ABM8JSL1</accession>
<feature type="transmembrane region" description="Helical" evidence="1">
    <location>
        <begin position="190"/>
        <end position="207"/>
    </location>
</feature>
<reference evidence="3" key="1">
    <citation type="journal article" date="2024" name="FEMS Microbiol. Lett.">
        <title>Genomic insights into Spiroplasma endosymbionts that induce male-killing and protective phenotypes in the pea aphid.</title>
        <authorList>
            <person name="Arai H."/>
            <person name="Legeai F."/>
            <person name="Kageyama D."/>
            <person name="Sugio A."/>
            <person name="Simon J.C."/>
        </authorList>
    </citation>
    <scope>NUCLEOTIDE SEQUENCE [LARGE SCALE GENOMIC DNA]</scope>
    <source>
        <strain evidence="3">sAp269</strain>
    </source>
</reference>
<evidence type="ECO:0008006" key="4">
    <source>
        <dbReference type="Google" id="ProtNLM"/>
    </source>
</evidence>
<evidence type="ECO:0000313" key="3">
    <source>
        <dbReference type="Proteomes" id="UP001473424"/>
    </source>
</evidence>
<feature type="transmembrane region" description="Helical" evidence="1">
    <location>
        <begin position="37"/>
        <end position="59"/>
    </location>
</feature>
<proteinExistence type="predicted"/>
<feature type="transmembrane region" description="Helical" evidence="1">
    <location>
        <begin position="110"/>
        <end position="132"/>
    </location>
</feature>
<dbReference type="EMBL" id="AP028955">
    <property type="protein sequence ID" value="BET38872.1"/>
    <property type="molecule type" value="Genomic_DNA"/>
</dbReference>
<dbReference type="NCBIfam" id="NF038065">
    <property type="entry name" value="Pr6Pr"/>
    <property type="match status" value="1"/>
</dbReference>
<keyword evidence="1" id="KW-1133">Transmembrane helix</keyword>
<feature type="transmembrane region" description="Helical" evidence="1">
    <location>
        <begin position="154"/>
        <end position="178"/>
    </location>
</feature>
<feature type="transmembrane region" description="Helical" evidence="1">
    <location>
        <begin position="6"/>
        <end position="25"/>
    </location>
</feature>
<evidence type="ECO:0000256" key="1">
    <source>
        <dbReference type="SAM" id="Phobius"/>
    </source>
</evidence>
<name>A0ABM8JSL1_9MOLU</name>
<dbReference type="RefSeq" id="WP_353305796.1">
    <property type="nucleotide sequence ID" value="NZ_AP028955.1"/>
</dbReference>
<keyword evidence="1" id="KW-0812">Transmembrane</keyword>
<gene>
    <name evidence="2" type="ORF">SAP269_14610</name>
</gene>
<dbReference type="InterPro" id="IPR049713">
    <property type="entry name" value="Pr6Pr-like"/>
</dbReference>
<feature type="transmembrane region" description="Helical" evidence="1">
    <location>
        <begin position="79"/>
        <end position="98"/>
    </location>
</feature>
<evidence type="ECO:0000313" key="2">
    <source>
        <dbReference type="EMBL" id="BET38872.1"/>
    </source>
</evidence>
<sequence>MAIYYFYFTTQTNYLVLIYLFAFLFESKFKENSKPSFYILLSITIYITITMLVFWIGIISNNQERSKYGTDIYLWFKKIILNLIMPIVMILNFALSCGRDFYSLKNHHKLYMWFILFSPCFYVVMVMVRGVLRVKQGENINTCYPYFFFNYQKYGVGILVTTIIFLLIISIGLQYLYLWIDNIQYKKSMMMINQIFQSLLILMVLNYKK</sequence>
<keyword evidence="3" id="KW-1185">Reference proteome</keyword>
<dbReference type="Proteomes" id="UP001473424">
    <property type="component" value="Chromosome"/>
</dbReference>
<organism evidence="2 3">
    <name type="scientific">Spiroplasma ixodetis</name>
    <dbReference type="NCBI Taxonomy" id="2141"/>
    <lineage>
        <taxon>Bacteria</taxon>
        <taxon>Bacillati</taxon>
        <taxon>Mycoplasmatota</taxon>
        <taxon>Mollicutes</taxon>
        <taxon>Entomoplasmatales</taxon>
        <taxon>Spiroplasmataceae</taxon>
        <taxon>Spiroplasma</taxon>
    </lineage>
</organism>